<dbReference type="AlphaFoldDB" id="A0A6J4JPH3"/>
<protein>
    <recommendedName>
        <fullName evidence="4">Collagen-like protein</fullName>
    </recommendedName>
</protein>
<keyword evidence="2" id="KW-0732">Signal</keyword>
<name>A0A6J4JPH3_9SPHI</name>
<evidence type="ECO:0008006" key="4">
    <source>
        <dbReference type="Google" id="ProtNLM"/>
    </source>
</evidence>
<evidence type="ECO:0000256" key="2">
    <source>
        <dbReference type="SAM" id="SignalP"/>
    </source>
</evidence>
<gene>
    <name evidence="3" type="ORF">AVDCRST_MAG56-3956</name>
</gene>
<reference evidence="3" key="1">
    <citation type="submission" date="2020-02" db="EMBL/GenBank/DDBJ databases">
        <authorList>
            <person name="Meier V. D."/>
        </authorList>
    </citation>
    <scope>NUCLEOTIDE SEQUENCE</scope>
    <source>
        <strain evidence="3">AVDCRST_MAG56</strain>
    </source>
</reference>
<dbReference type="PROSITE" id="PS51257">
    <property type="entry name" value="PROKAR_LIPOPROTEIN"/>
    <property type="match status" value="1"/>
</dbReference>
<feature type="region of interest" description="Disordered" evidence="1">
    <location>
        <begin position="31"/>
        <end position="54"/>
    </location>
</feature>
<proteinExistence type="predicted"/>
<accession>A0A6J4JPH3</accession>
<feature type="chain" id="PRO_5026812150" description="Collagen-like protein" evidence="2">
    <location>
        <begin position="24"/>
        <end position="241"/>
    </location>
</feature>
<evidence type="ECO:0000256" key="1">
    <source>
        <dbReference type="SAM" id="MobiDB-lite"/>
    </source>
</evidence>
<organism evidence="3">
    <name type="scientific">uncultured Cytophagales bacterium</name>
    <dbReference type="NCBI Taxonomy" id="158755"/>
    <lineage>
        <taxon>Bacteria</taxon>
        <taxon>Pseudomonadati</taxon>
        <taxon>Bacteroidota</taxon>
        <taxon>Sphingobacteriia</taxon>
        <taxon>Sphingobacteriales</taxon>
        <taxon>environmental samples</taxon>
    </lineage>
</organism>
<dbReference type="EMBL" id="CADCTQ010000332">
    <property type="protein sequence ID" value="CAA9283983.1"/>
    <property type="molecule type" value="Genomic_DNA"/>
</dbReference>
<evidence type="ECO:0000313" key="3">
    <source>
        <dbReference type="EMBL" id="CAA9283983.1"/>
    </source>
</evidence>
<sequence>MKNTMLAAIKNKVMLLVCVGVLAGCQPGKDGAPGPQGPAGAKGAPGAAGQEGEQMVKSGSIAGTVTGARADGTPINETIDFQYFPPSTESTFERNSDRIRLSIFRSDSSQNSSLWLSFEVNNDFTNPRFVVGIYYARKAGSNNGFALAAANFIYDGFNTSYVPAPVTGTFSNVAYNPNTGLLTGNFNWQVTNTFHSDSGIGANGVYQVNYQNYSGSSKPMQLTGTFSIPMKQRTFRVRAGQ</sequence>
<feature type="compositionally biased region" description="Low complexity" evidence="1">
    <location>
        <begin position="31"/>
        <end position="53"/>
    </location>
</feature>
<feature type="signal peptide" evidence="2">
    <location>
        <begin position="1"/>
        <end position="23"/>
    </location>
</feature>